<proteinExistence type="predicted"/>
<keyword evidence="1" id="KW-0472">Membrane</keyword>
<reference evidence="2" key="1">
    <citation type="submission" date="2014-09" db="EMBL/GenBank/DDBJ databases">
        <authorList>
            <person name="Magalhaes I.L.F."/>
            <person name="Oliveira U."/>
            <person name="Santos F.R."/>
            <person name="Vidigal T.H.D.A."/>
            <person name="Brescovit A.D."/>
            <person name="Santos A.J."/>
        </authorList>
    </citation>
    <scope>NUCLEOTIDE SEQUENCE</scope>
    <source>
        <tissue evidence="2">Shoot tissue taken approximately 20 cm above the soil surface</tissue>
    </source>
</reference>
<evidence type="ECO:0000313" key="2">
    <source>
        <dbReference type="EMBL" id="JAE19612.1"/>
    </source>
</evidence>
<dbReference type="AlphaFoldDB" id="A0A0A9G560"/>
<feature type="transmembrane region" description="Helical" evidence="1">
    <location>
        <begin position="12"/>
        <end position="32"/>
    </location>
</feature>
<protein>
    <submittedName>
        <fullName evidence="2">Uncharacterized protein</fullName>
    </submittedName>
</protein>
<accession>A0A0A9G560</accession>
<keyword evidence="1" id="KW-1133">Transmembrane helix</keyword>
<sequence>MEFPRNIASAPQLVTLYFLTVLSRTLASLLLLK</sequence>
<evidence type="ECO:0000256" key="1">
    <source>
        <dbReference type="SAM" id="Phobius"/>
    </source>
</evidence>
<reference evidence="2" key="2">
    <citation type="journal article" date="2015" name="Data Brief">
        <title>Shoot transcriptome of the giant reed, Arundo donax.</title>
        <authorList>
            <person name="Barrero R.A."/>
            <person name="Guerrero F.D."/>
            <person name="Moolhuijzen P."/>
            <person name="Goolsby J.A."/>
            <person name="Tidwell J."/>
            <person name="Bellgard S.E."/>
            <person name="Bellgard M.I."/>
        </authorList>
    </citation>
    <scope>NUCLEOTIDE SEQUENCE</scope>
    <source>
        <tissue evidence="2">Shoot tissue taken approximately 20 cm above the soil surface</tissue>
    </source>
</reference>
<dbReference type="EMBL" id="GBRH01178284">
    <property type="protein sequence ID" value="JAE19612.1"/>
    <property type="molecule type" value="Transcribed_RNA"/>
</dbReference>
<keyword evidence="1" id="KW-0812">Transmembrane</keyword>
<name>A0A0A9G560_ARUDO</name>
<organism evidence="2">
    <name type="scientific">Arundo donax</name>
    <name type="common">Giant reed</name>
    <name type="synonym">Donax arundinaceus</name>
    <dbReference type="NCBI Taxonomy" id="35708"/>
    <lineage>
        <taxon>Eukaryota</taxon>
        <taxon>Viridiplantae</taxon>
        <taxon>Streptophyta</taxon>
        <taxon>Embryophyta</taxon>
        <taxon>Tracheophyta</taxon>
        <taxon>Spermatophyta</taxon>
        <taxon>Magnoliopsida</taxon>
        <taxon>Liliopsida</taxon>
        <taxon>Poales</taxon>
        <taxon>Poaceae</taxon>
        <taxon>PACMAD clade</taxon>
        <taxon>Arundinoideae</taxon>
        <taxon>Arundineae</taxon>
        <taxon>Arundo</taxon>
    </lineage>
</organism>